<dbReference type="OrthoDB" id="3028494at2759"/>
<evidence type="ECO:0008006" key="5">
    <source>
        <dbReference type="Google" id="ProtNLM"/>
    </source>
</evidence>
<keyword evidence="2" id="KW-1133">Transmembrane helix</keyword>
<feature type="transmembrane region" description="Helical" evidence="2">
    <location>
        <begin position="51"/>
        <end position="74"/>
    </location>
</feature>
<sequence length="546" mass="59575">MRESTSPTNSECFPLSSSQLNGSRYREPTVPIHAPRKASHRPPVETMRYAFLIRIGIFIVVELGFISLGAITLINPIPLHLSPAISLPEAKGLFTFIFIIWHAIAVLAVKDVLFHIFSAEWMEKYRKTGSIVLGETDGVSRITSGIVDQLQHFCSRVATPTFRLSFICVLLVMALDGLGPSTITVNLLERPRGVSVANLTVTSNNSLAIGRANFITRVERLQKATVGFLTQNNTLIPWPSFDLISTENVIRYQSDVISYNFDCSWNQPTTNDPMTSWTIDNQDWDIYRGANSPVPLTDGLILPMEQGRVSAGNSSNPLSAFVFIGSNSTLSQNVTLNLEDTPTSFIPSNPGNNITSPVLASALVCQPRLNIAPATVTLSGVFLRASTLSGRTRVKNAPMAAANIIFSESLLLAANLESNRFGTIACTIFLDPSCQENNESNGFKPLPLGTINQQMNTITRSSAKVYLSGSTLNGSDPVSSQTNMIRVNGVEERQKMALVASEPFLIALSVVVGVLIALLIASMVVVRIDQLRTFDLENIIRTLKMD</sequence>
<evidence type="ECO:0000256" key="2">
    <source>
        <dbReference type="SAM" id="Phobius"/>
    </source>
</evidence>
<comment type="caution">
    <text evidence="3">The sequence shown here is derived from an EMBL/GenBank/DDBJ whole genome shotgun (WGS) entry which is preliminary data.</text>
</comment>
<evidence type="ECO:0000313" key="4">
    <source>
        <dbReference type="Proteomes" id="UP000807342"/>
    </source>
</evidence>
<keyword evidence="2" id="KW-0812">Transmembrane</keyword>
<dbReference type="EMBL" id="MU151455">
    <property type="protein sequence ID" value="KAF9443593.1"/>
    <property type="molecule type" value="Genomic_DNA"/>
</dbReference>
<reference evidence="3" key="1">
    <citation type="submission" date="2020-11" db="EMBL/GenBank/DDBJ databases">
        <authorList>
            <consortium name="DOE Joint Genome Institute"/>
            <person name="Ahrendt S."/>
            <person name="Riley R."/>
            <person name="Andreopoulos W."/>
            <person name="Labutti K."/>
            <person name="Pangilinan J."/>
            <person name="Ruiz-Duenas F.J."/>
            <person name="Barrasa J.M."/>
            <person name="Sanchez-Garcia M."/>
            <person name="Camarero S."/>
            <person name="Miyauchi S."/>
            <person name="Serrano A."/>
            <person name="Linde D."/>
            <person name="Babiker R."/>
            <person name="Drula E."/>
            <person name="Ayuso-Fernandez I."/>
            <person name="Pacheco R."/>
            <person name="Padilla G."/>
            <person name="Ferreira P."/>
            <person name="Barriuso J."/>
            <person name="Kellner H."/>
            <person name="Castanera R."/>
            <person name="Alfaro M."/>
            <person name="Ramirez L."/>
            <person name="Pisabarro A.G."/>
            <person name="Kuo A."/>
            <person name="Tritt A."/>
            <person name="Lipzen A."/>
            <person name="He G."/>
            <person name="Yan M."/>
            <person name="Ng V."/>
            <person name="Cullen D."/>
            <person name="Martin F."/>
            <person name="Rosso M.-N."/>
            <person name="Henrissat B."/>
            <person name="Hibbett D."/>
            <person name="Martinez A.T."/>
            <person name="Grigoriev I.V."/>
        </authorList>
    </citation>
    <scope>NUCLEOTIDE SEQUENCE</scope>
    <source>
        <strain evidence="3">MF-IS2</strain>
    </source>
</reference>
<feature type="transmembrane region" description="Helical" evidence="2">
    <location>
        <begin position="94"/>
        <end position="117"/>
    </location>
</feature>
<dbReference type="AlphaFoldDB" id="A0A9P5X326"/>
<feature type="transmembrane region" description="Helical" evidence="2">
    <location>
        <begin position="504"/>
        <end position="526"/>
    </location>
</feature>
<organism evidence="3 4">
    <name type="scientific">Macrolepiota fuliginosa MF-IS2</name>
    <dbReference type="NCBI Taxonomy" id="1400762"/>
    <lineage>
        <taxon>Eukaryota</taxon>
        <taxon>Fungi</taxon>
        <taxon>Dikarya</taxon>
        <taxon>Basidiomycota</taxon>
        <taxon>Agaricomycotina</taxon>
        <taxon>Agaricomycetes</taxon>
        <taxon>Agaricomycetidae</taxon>
        <taxon>Agaricales</taxon>
        <taxon>Agaricineae</taxon>
        <taxon>Agaricaceae</taxon>
        <taxon>Macrolepiota</taxon>
    </lineage>
</organism>
<keyword evidence="4" id="KW-1185">Reference proteome</keyword>
<dbReference type="Proteomes" id="UP000807342">
    <property type="component" value="Unassembled WGS sequence"/>
</dbReference>
<name>A0A9P5X326_9AGAR</name>
<feature type="region of interest" description="Disordered" evidence="1">
    <location>
        <begin position="1"/>
        <end position="26"/>
    </location>
</feature>
<gene>
    <name evidence="3" type="ORF">P691DRAFT_764132</name>
</gene>
<proteinExistence type="predicted"/>
<evidence type="ECO:0000256" key="1">
    <source>
        <dbReference type="SAM" id="MobiDB-lite"/>
    </source>
</evidence>
<evidence type="ECO:0000313" key="3">
    <source>
        <dbReference type="EMBL" id="KAF9443593.1"/>
    </source>
</evidence>
<keyword evidence="2" id="KW-0472">Membrane</keyword>
<feature type="compositionally biased region" description="Polar residues" evidence="1">
    <location>
        <begin position="1"/>
        <end position="22"/>
    </location>
</feature>
<protein>
    <recommendedName>
        <fullName evidence="5">Transmembrane protein</fullName>
    </recommendedName>
</protein>
<accession>A0A9P5X326</accession>
<feature type="transmembrane region" description="Helical" evidence="2">
    <location>
        <begin position="164"/>
        <end position="188"/>
    </location>
</feature>